<protein>
    <submittedName>
        <fullName evidence="4">TadE-like protein</fullName>
    </submittedName>
</protein>
<accession>A0A1H7PE69</accession>
<name>A0A1H7PE69_STIAU</name>
<proteinExistence type="predicted"/>
<evidence type="ECO:0000313" key="4">
    <source>
        <dbReference type="EMBL" id="SEL33377.1"/>
    </source>
</evidence>
<organism evidence="4 5">
    <name type="scientific">Stigmatella aurantiaca</name>
    <dbReference type="NCBI Taxonomy" id="41"/>
    <lineage>
        <taxon>Bacteria</taxon>
        <taxon>Pseudomonadati</taxon>
        <taxon>Myxococcota</taxon>
        <taxon>Myxococcia</taxon>
        <taxon>Myxococcales</taxon>
        <taxon>Cystobacterineae</taxon>
        <taxon>Archangiaceae</taxon>
        <taxon>Stigmatella</taxon>
    </lineage>
</organism>
<dbReference type="Pfam" id="PF07811">
    <property type="entry name" value="TadE"/>
    <property type="match status" value="1"/>
</dbReference>
<feature type="transmembrane region" description="Helical" evidence="2">
    <location>
        <begin position="33"/>
        <end position="54"/>
    </location>
</feature>
<keyword evidence="5" id="KW-1185">Reference proteome</keyword>
<dbReference type="EMBL" id="FOAP01000005">
    <property type="protein sequence ID" value="SEL33377.1"/>
    <property type="molecule type" value="Genomic_DNA"/>
</dbReference>
<evidence type="ECO:0000313" key="5">
    <source>
        <dbReference type="Proteomes" id="UP000182719"/>
    </source>
</evidence>
<keyword evidence="2" id="KW-0812">Transmembrane</keyword>
<keyword evidence="2" id="KW-1133">Transmembrane helix</keyword>
<evidence type="ECO:0000259" key="3">
    <source>
        <dbReference type="Pfam" id="PF07811"/>
    </source>
</evidence>
<reference evidence="5" key="1">
    <citation type="submission" date="2016-10" db="EMBL/GenBank/DDBJ databases">
        <authorList>
            <person name="Varghese N."/>
            <person name="Submissions S."/>
        </authorList>
    </citation>
    <scope>NUCLEOTIDE SEQUENCE [LARGE SCALE GENOMIC DNA]</scope>
    <source>
        <strain evidence="5">DSM 17044</strain>
    </source>
</reference>
<feature type="domain" description="TadE-like" evidence="3">
    <location>
        <begin position="27"/>
        <end position="69"/>
    </location>
</feature>
<sequence length="267" mass="30102">MERDPAVNESVRPMLSKRRRSADAQSGQAMVEAALTLPLTVFLVLGTLQFFLLLQARLLTEYAAFRAVRTGSVKHGDCEAMTHAAIAALLPAFSRTDSPQALGETFYAHRDNLYQPGRDSGHSGAIVWISRERPLRAELREDEEESFDDPARYTRTADVVRLEARLVFWYPMRIPFANWVLGRMILAHMTTFGYGGHVNPLMPTQVASWTRQTAFSLEEALSAEMIRRAELKEYVFPLQANYAMRMMTPPRPQHFQTQNCAPVPGGS</sequence>
<evidence type="ECO:0000256" key="1">
    <source>
        <dbReference type="SAM" id="MobiDB-lite"/>
    </source>
</evidence>
<dbReference type="AlphaFoldDB" id="A0A1H7PE69"/>
<evidence type="ECO:0000256" key="2">
    <source>
        <dbReference type="SAM" id="Phobius"/>
    </source>
</evidence>
<gene>
    <name evidence="4" type="ORF">SAMN05444354_105244</name>
</gene>
<dbReference type="InterPro" id="IPR012495">
    <property type="entry name" value="TadE-like_dom"/>
</dbReference>
<keyword evidence="2" id="KW-0472">Membrane</keyword>
<feature type="region of interest" description="Disordered" evidence="1">
    <location>
        <begin position="1"/>
        <end position="22"/>
    </location>
</feature>
<dbReference type="Proteomes" id="UP000182719">
    <property type="component" value="Unassembled WGS sequence"/>
</dbReference>